<dbReference type="OrthoDB" id="9936871at2"/>
<comment type="caution">
    <text evidence="1">The sequence shown here is derived from an EMBL/GenBank/DDBJ whole genome shotgun (WGS) entry which is preliminary data.</text>
</comment>
<reference evidence="1 2" key="1">
    <citation type="submission" date="2015-06" db="EMBL/GenBank/DDBJ databases">
        <title>Genome sequence of Mycobacterium conceptionense strain MLE.</title>
        <authorList>
            <person name="Greninger A.L."/>
            <person name="Cunningham G."/>
            <person name="Chiu C.Y."/>
            <person name="Miller S."/>
        </authorList>
    </citation>
    <scope>NUCLEOTIDE SEQUENCE [LARGE SCALE GENOMIC DNA]</scope>
    <source>
        <strain evidence="1 2">MLE</strain>
    </source>
</reference>
<evidence type="ECO:0000313" key="2">
    <source>
        <dbReference type="Proteomes" id="UP000037594"/>
    </source>
</evidence>
<proteinExistence type="predicted"/>
<dbReference type="EMBL" id="LFOD01000064">
    <property type="protein sequence ID" value="KMV13946.1"/>
    <property type="molecule type" value="Genomic_DNA"/>
</dbReference>
<protein>
    <submittedName>
        <fullName evidence="1">Uncharacterized protein</fullName>
    </submittedName>
</protein>
<dbReference type="AlphaFoldDB" id="A0A0J8TWY5"/>
<gene>
    <name evidence="1" type="ORF">ACT17_32720</name>
</gene>
<organism evidence="1 2">
    <name type="scientific">Mycolicibacterium conceptionense</name>
    <dbReference type="NCBI Taxonomy" id="451644"/>
    <lineage>
        <taxon>Bacteria</taxon>
        <taxon>Bacillati</taxon>
        <taxon>Actinomycetota</taxon>
        <taxon>Actinomycetes</taxon>
        <taxon>Mycobacteriales</taxon>
        <taxon>Mycobacteriaceae</taxon>
        <taxon>Mycolicibacterium</taxon>
    </lineage>
</organism>
<sequence>MPDLTTLPFDALTVLPDGTVWARTPAALDALPDGTVIRDGEMVGQLSTIVQRSKTRGRDRVVFWVGRDYEDSLADVVFDPVLGVEVIAGPRKRALS</sequence>
<accession>A0A0J8TWY5</accession>
<dbReference type="RefSeq" id="WP_048896529.1">
    <property type="nucleotide sequence ID" value="NZ_LFOD01000064.1"/>
</dbReference>
<dbReference type="PATRIC" id="fig|451644.5.peg.6724"/>
<dbReference type="Proteomes" id="UP000037594">
    <property type="component" value="Unassembled WGS sequence"/>
</dbReference>
<name>A0A0J8TWY5_9MYCO</name>
<evidence type="ECO:0000313" key="1">
    <source>
        <dbReference type="EMBL" id="KMV13946.1"/>
    </source>
</evidence>